<dbReference type="Proteomes" id="UP000318053">
    <property type="component" value="Unassembled WGS sequence"/>
</dbReference>
<organism evidence="2 3">
    <name type="scientific">Allorhodopirellula solitaria</name>
    <dbReference type="NCBI Taxonomy" id="2527987"/>
    <lineage>
        <taxon>Bacteria</taxon>
        <taxon>Pseudomonadati</taxon>
        <taxon>Planctomycetota</taxon>
        <taxon>Planctomycetia</taxon>
        <taxon>Pirellulales</taxon>
        <taxon>Pirellulaceae</taxon>
        <taxon>Allorhodopirellula</taxon>
    </lineage>
</organism>
<evidence type="ECO:0000256" key="1">
    <source>
        <dbReference type="SAM" id="MobiDB-lite"/>
    </source>
</evidence>
<dbReference type="AlphaFoldDB" id="A0A5C5X1Z0"/>
<protein>
    <submittedName>
        <fullName evidence="2">Uncharacterized protein</fullName>
    </submittedName>
</protein>
<comment type="caution">
    <text evidence="2">The sequence shown here is derived from an EMBL/GenBank/DDBJ whole genome shotgun (WGS) entry which is preliminary data.</text>
</comment>
<accession>A0A5C5X1Z0</accession>
<feature type="compositionally biased region" description="Basic and acidic residues" evidence="1">
    <location>
        <begin position="73"/>
        <end position="85"/>
    </location>
</feature>
<sequence>MSGFGIVAIVTALVFAVCTAITVRLMASAPTIEDSDADEPFPRQSEGRNSDRGSQPRDRHAHRDRQRRRSGREKRPSRENGKRYC</sequence>
<feature type="region of interest" description="Disordered" evidence="1">
    <location>
        <begin position="29"/>
        <end position="85"/>
    </location>
</feature>
<keyword evidence="3" id="KW-1185">Reference proteome</keyword>
<proteinExistence type="predicted"/>
<gene>
    <name evidence="2" type="ORF">CA85_44340</name>
</gene>
<evidence type="ECO:0000313" key="2">
    <source>
        <dbReference type="EMBL" id="TWT56252.1"/>
    </source>
</evidence>
<evidence type="ECO:0000313" key="3">
    <source>
        <dbReference type="Proteomes" id="UP000318053"/>
    </source>
</evidence>
<feature type="compositionally biased region" description="Basic residues" evidence="1">
    <location>
        <begin position="59"/>
        <end position="72"/>
    </location>
</feature>
<dbReference type="EMBL" id="SJPK01000015">
    <property type="protein sequence ID" value="TWT56252.1"/>
    <property type="molecule type" value="Genomic_DNA"/>
</dbReference>
<name>A0A5C5X1Z0_9BACT</name>
<feature type="compositionally biased region" description="Basic and acidic residues" evidence="1">
    <location>
        <begin position="45"/>
        <end position="58"/>
    </location>
</feature>
<reference evidence="2 3" key="1">
    <citation type="submission" date="2019-02" db="EMBL/GenBank/DDBJ databases">
        <title>Deep-cultivation of Planctomycetes and their phenomic and genomic characterization uncovers novel biology.</title>
        <authorList>
            <person name="Wiegand S."/>
            <person name="Jogler M."/>
            <person name="Boedeker C."/>
            <person name="Pinto D."/>
            <person name="Vollmers J."/>
            <person name="Rivas-Marin E."/>
            <person name="Kohn T."/>
            <person name="Peeters S.H."/>
            <person name="Heuer A."/>
            <person name="Rast P."/>
            <person name="Oberbeckmann S."/>
            <person name="Bunk B."/>
            <person name="Jeske O."/>
            <person name="Meyerdierks A."/>
            <person name="Storesund J.E."/>
            <person name="Kallscheuer N."/>
            <person name="Luecker S."/>
            <person name="Lage O.M."/>
            <person name="Pohl T."/>
            <person name="Merkel B.J."/>
            <person name="Hornburger P."/>
            <person name="Mueller R.-W."/>
            <person name="Bruemmer F."/>
            <person name="Labrenz M."/>
            <person name="Spormann A.M."/>
            <person name="Op Den Camp H."/>
            <person name="Overmann J."/>
            <person name="Amann R."/>
            <person name="Jetten M.S.M."/>
            <person name="Mascher T."/>
            <person name="Medema M.H."/>
            <person name="Devos D.P."/>
            <person name="Kaster A.-K."/>
            <person name="Ovreas L."/>
            <person name="Rohde M."/>
            <person name="Galperin M.Y."/>
            <person name="Jogler C."/>
        </authorList>
    </citation>
    <scope>NUCLEOTIDE SEQUENCE [LARGE SCALE GENOMIC DNA]</scope>
    <source>
        <strain evidence="2 3">CA85</strain>
    </source>
</reference>